<feature type="region of interest" description="Disordered" evidence="1">
    <location>
        <begin position="90"/>
        <end position="114"/>
    </location>
</feature>
<evidence type="ECO:0000256" key="1">
    <source>
        <dbReference type="SAM" id="MobiDB-lite"/>
    </source>
</evidence>
<dbReference type="RefSeq" id="WP_163958524.1">
    <property type="nucleotide sequence ID" value="NZ_BAAAES010000009.1"/>
</dbReference>
<evidence type="ECO:0000313" key="3">
    <source>
        <dbReference type="Proteomes" id="UP001500238"/>
    </source>
</evidence>
<keyword evidence="3" id="KW-1185">Reference proteome</keyword>
<reference evidence="2 3" key="1">
    <citation type="journal article" date="2019" name="Int. J. Syst. Evol. Microbiol.">
        <title>The Global Catalogue of Microorganisms (GCM) 10K type strain sequencing project: providing services to taxonomists for standard genome sequencing and annotation.</title>
        <authorList>
            <consortium name="The Broad Institute Genomics Platform"/>
            <consortium name="The Broad Institute Genome Sequencing Center for Infectious Disease"/>
            <person name="Wu L."/>
            <person name="Ma J."/>
        </authorList>
    </citation>
    <scope>NUCLEOTIDE SEQUENCE [LARGE SCALE GENOMIC DNA]</scope>
    <source>
        <strain evidence="2 3">JCM 14603</strain>
    </source>
</reference>
<organism evidence="2 3">
    <name type="scientific">Sphingomonas insulae</name>
    <dbReference type="NCBI Taxonomy" id="424800"/>
    <lineage>
        <taxon>Bacteria</taxon>
        <taxon>Pseudomonadati</taxon>
        <taxon>Pseudomonadota</taxon>
        <taxon>Alphaproteobacteria</taxon>
        <taxon>Sphingomonadales</taxon>
        <taxon>Sphingomonadaceae</taxon>
        <taxon>Sphingomonas</taxon>
    </lineage>
</organism>
<evidence type="ECO:0000313" key="2">
    <source>
        <dbReference type="EMBL" id="GAA0671710.1"/>
    </source>
</evidence>
<feature type="region of interest" description="Disordered" evidence="1">
    <location>
        <begin position="24"/>
        <end position="52"/>
    </location>
</feature>
<comment type="caution">
    <text evidence="2">The sequence shown here is derived from an EMBL/GenBank/DDBJ whole genome shotgun (WGS) entry which is preliminary data.</text>
</comment>
<feature type="compositionally biased region" description="Pro residues" evidence="1">
    <location>
        <begin position="38"/>
        <end position="48"/>
    </location>
</feature>
<sequence length="255" mass="27134">MSDLTGRGFEGLSDYRTDVDEAIAKADRIASGTRPAQPRNPRPTPTTPATPIHSDGGAFLGLLKKVGGWVLAIGLIFAVKACIFGGVRAVSSSGSSSPTYSTSSSSDQPGEYVADVNDTDAMTDNMTAVDGGDGTPTIGEALDASETDATQETSPSDDGAMAKPVPGYATLSISEVRYCLAEDMRIAAQKTELDSLQYSDMDRFNRNVDGFNDAVNDYNSRCVNRSIMTNDRPLATSQVEQQRSQLQAEGRDRVQ</sequence>
<feature type="region of interest" description="Disordered" evidence="1">
    <location>
        <begin position="234"/>
        <end position="255"/>
    </location>
</feature>
<protein>
    <submittedName>
        <fullName evidence="2">Uncharacterized protein</fullName>
    </submittedName>
</protein>
<dbReference type="Proteomes" id="UP001500238">
    <property type="component" value="Unassembled WGS sequence"/>
</dbReference>
<dbReference type="EMBL" id="BAAAES010000009">
    <property type="protein sequence ID" value="GAA0671710.1"/>
    <property type="molecule type" value="Genomic_DNA"/>
</dbReference>
<feature type="compositionally biased region" description="Low complexity" evidence="1">
    <location>
        <begin position="91"/>
        <end position="106"/>
    </location>
</feature>
<name>A0ABN1HX76_9SPHN</name>
<proteinExistence type="predicted"/>
<gene>
    <name evidence="2" type="ORF">GCM10009102_23410</name>
</gene>
<accession>A0ABN1HX76</accession>
<feature type="compositionally biased region" description="Polar residues" evidence="1">
    <location>
        <begin position="234"/>
        <end position="247"/>
    </location>
</feature>